<dbReference type="PANTHER" id="PTHR31223">
    <property type="entry name" value="LOG FAMILY PROTEIN YJL055W"/>
    <property type="match status" value="1"/>
</dbReference>
<dbReference type="GO" id="GO:0009691">
    <property type="term" value="P:cytokinin biosynthetic process"/>
    <property type="evidence" value="ECO:0007669"/>
    <property type="project" value="TreeGrafter"/>
</dbReference>
<evidence type="ECO:0000313" key="1">
    <source>
        <dbReference type="EMBL" id="MBA0607683.1"/>
    </source>
</evidence>
<sequence>STGKRKCYRDAAVELAQELVHSKHLPNISFNPVARRLDLVYGGGSIGLMGLVSQAVHHAGGNVLGRVWNFGGVTGSDNLGSAGYP</sequence>
<comment type="caution">
    <text evidence="1">The sequence shown here is derived from an EMBL/GenBank/DDBJ whole genome shotgun (WGS) entry which is preliminary data.</text>
</comment>
<proteinExistence type="predicted"/>
<protein>
    <submittedName>
        <fullName evidence="1">Uncharacterized protein</fullName>
    </submittedName>
</protein>
<dbReference type="SUPFAM" id="SSF102405">
    <property type="entry name" value="MCP/YpsA-like"/>
    <property type="match status" value="1"/>
</dbReference>
<gene>
    <name evidence="1" type="ORF">Godav_019952</name>
</gene>
<dbReference type="EMBL" id="JABFAC010000002">
    <property type="protein sequence ID" value="MBA0607683.1"/>
    <property type="molecule type" value="Genomic_DNA"/>
</dbReference>
<dbReference type="GO" id="GO:0016799">
    <property type="term" value="F:hydrolase activity, hydrolyzing N-glycosyl compounds"/>
    <property type="evidence" value="ECO:0007669"/>
    <property type="project" value="TreeGrafter"/>
</dbReference>
<keyword evidence="2" id="KW-1185">Reference proteome</keyword>
<evidence type="ECO:0000313" key="2">
    <source>
        <dbReference type="Proteomes" id="UP000593561"/>
    </source>
</evidence>
<feature type="non-terminal residue" evidence="1">
    <location>
        <position position="1"/>
    </location>
</feature>
<accession>A0A7J8R273</accession>
<name>A0A7J8R273_GOSDV</name>
<organism evidence="1 2">
    <name type="scientific">Gossypium davidsonii</name>
    <name type="common">Davidson's cotton</name>
    <name type="synonym">Gossypium klotzschianum subsp. davidsonii</name>
    <dbReference type="NCBI Taxonomy" id="34287"/>
    <lineage>
        <taxon>Eukaryota</taxon>
        <taxon>Viridiplantae</taxon>
        <taxon>Streptophyta</taxon>
        <taxon>Embryophyta</taxon>
        <taxon>Tracheophyta</taxon>
        <taxon>Spermatophyta</taxon>
        <taxon>Magnoliopsida</taxon>
        <taxon>eudicotyledons</taxon>
        <taxon>Gunneridae</taxon>
        <taxon>Pentapetalae</taxon>
        <taxon>rosids</taxon>
        <taxon>malvids</taxon>
        <taxon>Malvales</taxon>
        <taxon>Malvaceae</taxon>
        <taxon>Malvoideae</taxon>
        <taxon>Gossypium</taxon>
    </lineage>
</organism>
<dbReference type="PANTHER" id="PTHR31223:SF14">
    <property type="entry name" value="CYTOKININ RIBOSIDE 5'-MONOPHOSPHATE PHOSPHORIBOHYDROLASE LOG5"/>
    <property type="match status" value="1"/>
</dbReference>
<dbReference type="AlphaFoldDB" id="A0A7J8R273"/>
<dbReference type="GO" id="GO:0005634">
    <property type="term" value="C:nucleus"/>
    <property type="evidence" value="ECO:0007669"/>
    <property type="project" value="TreeGrafter"/>
</dbReference>
<dbReference type="GO" id="GO:0005829">
    <property type="term" value="C:cytosol"/>
    <property type="evidence" value="ECO:0007669"/>
    <property type="project" value="TreeGrafter"/>
</dbReference>
<dbReference type="Proteomes" id="UP000593561">
    <property type="component" value="Unassembled WGS sequence"/>
</dbReference>
<reference evidence="1 2" key="1">
    <citation type="journal article" date="2019" name="Genome Biol. Evol.">
        <title>Insights into the evolution of the New World diploid cottons (Gossypium, subgenus Houzingenia) based on genome sequencing.</title>
        <authorList>
            <person name="Grover C.E."/>
            <person name="Arick M.A. 2nd"/>
            <person name="Thrash A."/>
            <person name="Conover J.L."/>
            <person name="Sanders W.S."/>
            <person name="Peterson D.G."/>
            <person name="Frelichowski J.E."/>
            <person name="Scheffler J.A."/>
            <person name="Scheffler B.E."/>
            <person name="Wendel J.F."/>
        </authorList>
    </citation>
    <scope>NUCLEOTIDE SEQUENCE [LARGE SCALE GENOMIC DNA]</scope>
    <source>
        <strain evidence="1">27</strain>
        <tissue evidence="1">Leaf</tissue>
    </source>
</reference>
<dbReference type="Gene3D" id="3.40.50.450">
    <property type="match status" value="1"/>
</dbReference>